<organism evidence="11 12">
    <name type="scientific">Brenthis ino</name>
    <name type="common">lesser marbled fritillary</name>
    <dbReference type="NCBI Taxonomy" id="405034"/>
    <lineage>
        <taxon>Eukaryota</taxon>
        <taxon>Metazoa</taxon>
        <taxon>Ecdysozoa</taxon>
        <taxon>Arthropoda</taxon>
        <taxon>Hexapoda</taxon>
        <taxon>Insecta</taxon>
        <taxon>Pterygota</taxon>
        <taxon>Neoptera</taxon>
        <taxon>Endopterygota</taxon>
        <taxon>Lepidoptera</taxon>
        <taxon>Glossata</taxon>
        <taxon>Ditrysia</taxon>
        <taxon>Papilionoidea</taxon>
        <taxon>Nymphalidae</taxon>
        <taxon>Heliconiinae</taxon>
        <taxon>Argynnini</taxon>
        <taxon>Brenthis</taxon>
    </lineage>
</organism>
<evidence type="ECO:0000256" key="1">
    <source>
        <dbReference type="ARBA" id="ARBA00004651"/>
    </source>
</evidence>
<evidence type="ECO:0000256" key="6">
    <source>
        <dbReference type="ARBA" id="ARBA00022989"/>
    </source>
</evidence>
<feature type="transmembrane region" description="Helical" evidence="10">
    <location>
        <begin position="187"/>
        <end position="210"/>
    </location>
</feature>
<evidence type="ECO:0000256" key="10">
    <source>
        <dbReference type="SAM" id="Phobius"/>
    </source>
</evidence>
<keyword evidence="8" id="KW-0675">Receptor</keyword>
<feature type="transmembrane region" description="Helical" evidence="10">
    <location>
        <begin position="133"/>
        <end position="155"/>
    </location>
</feature>
<keyword evidence="7 10" id="KW-0472">Membrane</keyword>
<proteinExistence type="predicted"/>
<dbReference type="GO" id="GO:0005549">
    <property type="term" value="F:odorant binding"/>
    <property type="evidence" value="ECO:0007669"/>
    <property type="project" value="InterPro"/>
</dbReference>
<evidence type="ECO:0000256" key="5">
    <source>
        <dbReference type="ARBA" id="ARBA00022725"/>
    </source>
</evidence>
<keyword evidence="9" id="KW-0807">Transducer</keyword>
<dbReference type="GO" id="GO:0005886">
    <property type="term" value="C:plasma membrane"/>
    <property type="evidence" value="ECO:0007669"/>
    <property type="project" value="UniProtKB-SubCell"/>
</dbReference>
<keyword evidence="2" id="KW-1003">Cell membrane</keyword>
<feature type="transmembrane region" description="Helical" evidence="10">
    <location>
        <begin position="38"/>
        <end position="60"/>
    </location>
</feature>
<keyword evidence="12" id="KW-1185">Reference proteome</keyword>
<evidence type="ECO:0000256" key="4">
    <source>
        <dbReference type="ARBA" id="ARBA00022692"/>
    </source>
</evidence>
<dbReference type="AlphaFoldDB" id="A0A8J9VW96"/>
<feature type="non-terminal residue" evidence="11">
    <location>
        <position position="341"/>
    </location>
</feature>
<dbReference type="InterPro" id="IPR004117">
    <property type="entry name" value="7tm6_olfct_rcpt"/>
</dbReference>
<name>A0A8J9VW96_9NEOP</name>
<evidence type="ECO:0000256" key="8">
    <source>
        <dbReference type="ARBA" id="ARBA00023170"/>
    </source>
</evidence>
<protein>
    <recommendedName>
        <fullName evidence="13">Odorant receptor</fullName>
    </recommendedName>
</protein>
<sequence>MFKFLSKLEDPEHPLLGPTLWGLQTWGMWQPIRGKIKIIYNTIHLLAIIFVITQYVELWYIRSNLELALRNLSVTMLSTVCVVKATTFILWQKSWANIFEYVSTVEKQQLIRQNAKTKNIIKQYTKYSRKVTYSYWCLVTATVFTVILAPLASYISSEQRREQIANGTAAYPEIMSSWTPFDKTRGVGYWALVIIQCLICFYGGGIVATYDSNAVVLMSFFAGQFEFLREKCADLFGNGNEFEGTTTMQQVWIAEYLVALVAQLFLYCWHSNEVLYMSSKVDEGVYASAWWSQGVRIRRIILLLGGQLDRSVIFTAGPFTNLTVATFIAVSIHLDDVVVMM</sequence>
<evidence type="ECO:0000313" key="12">
    <source>
        <dbReference type="Proteomes" id="UP000838878"/>
    </source>
</evidence>
<evidence type="ECO:0000313" key="11">
    <source>
        <dbReference type="EMBL" id="CAH0731753.1"/>
    </source>
</evidence>
<evidence type="ECO:0000256" key="3">
    <source>
        <dbReference type="ARBA" id="ARBA00022606"/>
    </source>
</evidence>
<gene>
    <name evidence="11" type="ORF">BINO364_LOCUS16544</name>
</gene>
<evidence type="ECO:0000256" key="2">
    <source>
        <dbReference type="ARBA" id="ARBA00022475"/>
    </source>
</evidence>
<feature type="transmembrane region" description="Helical" evidence="10">
    <location>
        <begin position="251"/>
        <end position="269"/>
    </location>
</feature>
<dbReference type="GO" id="GO:0004984">
    <property type="term" value="F:olfactory receptor activity"/>
    <property type="evidence" value="ECO:0007669"/>
    <property type="project" value="InterPro"/>
</dbReference>
<dbReference type="Proteomes" id="UP000838878">
    <property type="component" value="Chromosome 9"/>
</dbReference>
<evidence type="ECO:0008006" key="13">
    <source>
        <dbReference type="Google" id="ProtNLM"/>
    </source>
</evidence>
<dbReference type="PANTHER" id="PTHR21137:SF3">
    <property type="entry name" value="ODORANT RECEPTOR 30A-RELATED"/>
    <property type="match status" value="1"/>
</dbReference>
<evidence type="ECO:0000256" key="7">
    <source>
        <dbReference type="ARBA" id="ARBA00023136"/>
    </source>
</evidence>
<feature type="transmembrane region" description="Helical" evidence="10">
    <location>
        <begin position="72"/>
        <end position="91"/>
    </location>
</feature>
<evidence type="ECO:0000256" key="9">
    <source>
        <dbReference type="ARBA" id="ARBA00023224"/>
    </source>
</evidence>
<accession>A0A8J9VW96</accession>
<reference evidence="11" key="1">
    <citation type="submission" date="2021-12" db="EMBL/GenBank/DDBJ databases">
        <authorList>
            <person name="Martin H S."/>
        </authorList>
    </citation>
    <scope>NUCLEOTIDE SEQUENCE</scope>
</reference>
<keyword evidence="4 10" id="KW-0812">Transmembrane</keyword>
<keyword evidence="5" id="KW-0552">Olfaction</keyword>
<dbReference type="PANTHER" id="PTHR21137">
    <property type="entry name" value="ODORANT RECEPTOR"/>
    <property type="match status" value="1"/>
</dbReference>
<keyword evidence="3" id="KW-0716">Sensory transduction</keyword>
<dbReference type="GO" id="GO:0007165">
    <property type="term" value="P:signal transduction"/>
    <property type="evidence" value="ECO:0007669"/>
    <property type="project" value="UniProtKB-KW"/>
</dbReference>
<dbReference type="Pfam" id="PF02949">
    <property type="entry name" value="7tm_6"/>
    <property type="match status" value="2"/>
</dbReference>
<dbReference type="EMBL" id="OV170229">
    <property type="protein sequence ID" value="CAH0731753.1"/>
    <property type="molecule type" value="Genomic_DNA"/>
</dbReference>
<keyword evidence="6 10" id="KW-1133">Transmembrane helix</keyword>
<comment type="subcellular location">
    <subcellularLocation>
        <location evidence="1">Cell membrane</location>
        <topology evidence="1">Multi-pass membrane protein</topology>
    </subcellularLocation>
</comment>
<dbReference type="OrthoDB" id="7404136at2759"/>